<feature type="compositionally biased region" description="Low complexity" evidence="1">
    <location>
        <begin position="355"/>
        <end position="379"/>
    </location>
</feature>
<proteinExistence type="predicted"/>
<dbReference type="InParanoid" id="W4K7E7"/>
<reference evidence="2 3" key="1">
    <citation type="journal article" date="2012" name="New Phytol.">
        <title>Insight into trade-off between wood decay and parasitism from the genome of a fungal forest pathogen.</title>
        <authorList>
            <person name="Olson A."/>
            <person name="Aerts A."/>
            <person name="Asiegbu F."/>
            <person name="Belbahri L."/>
            <person name="Bouzid O."/>
            <person name="Broberg A."/>
            <person name="Canback B."/>
            <person name="Coutinho P.M."/>
            <person name="Cullen D."/>
            <person name="Dalman K."/>
            <person name="Deflorio G."/>
            <person name="van Diepen L.T."/>
            <person name="Dunand C."/>
            <person name="Duplessis S."/>
            <person name="Durling M."/>
            <person name="Gonthier P."/>
            <person name="Grimwood J."/>
            <person name="Fossdal C.G."/>
            <person name="Hansson D."/>
            <person name="Henrissat B."/>
            <person name="Hietala A."/>
            <person name="Himmelstrand K."/>
            <person name="Hoffmeister D."/>
            <person name="Hogberg N."/>
            <person name="James T.Y."/>
            <person name="Karlsson M."/>
            <person name="Kohler A."/>
            <person name="Kues U."/>
            <person name="Lee Y.H."/>
            <person name="Lin Y.C."/>
            <person name="Lind M."/>
            <person name="Lindquist E."/>
            <person name="Lombard V."/>
            <person name="Lucas S."/>
            <person name="Lunden K."/>
            <person name="Morin E."/>
            <person name="Murat C."/>
            <person name="Park J."/>
            <person name="Raffaello T."/>
            <person name="Rouze P."/>
            <person name="Salamov A."/>
            <person name="Schmutz J."/>
            <person name="Solheim H."/>
            <person name="Stahlberg J."/>
            <person name="Velez H."/>
            <person name="de Vries R.P."/>
            <person name="Wiebenga A."/>
            <person name="Woodward S."/>
            <person name="Yakovlev I."/>
            <person name="Garbelotto M."/>
            <person name="Martin F."/>
            <person name="Grigoriev I.V."/>
            <person name="Stenlid J."/>
        </authorList>
    </citation>
    <scope>NUCLEOTIDE SEQUENCE [LARGE SCALE GENOMIC DNA]</scope>
    <source>
        <strain evidence="2 3">TC 32-1</strain>
    </source>
</reference>
<evidence type="ECO:0000313" key="2">
    <source>
        <dbReference type="EMBL" id="ETW80986.1"/>
    </source>
</evidence>
<feature type="compositionally biased region" description="Low complexity" evidence="1">
    <location>
        <begin position="266"/>
        <end position="286"/>
    </location>
</feature>
<evidence type="ECO:0000256" key="1">
    <source>
        <dbReference type="SAM" id="MobiDB-lite"/>
    </source>
</evidence>
<feature type="compositionally biased region" description="Polar residues" evidence="1">
    <location>
        <begin position="325"/>
        <end position="349"/>
    </location>
</feature>
<dbReference type="Proteomes" id="UP000030671">
    <property type="component" value="Unassembled WGS sequence"/>
</dbReference>
<dbReference type="KEGG" id="hir:HETIRDRAFT_445342"/>
<name>W4K7E7_HETIT</name>
<organism evidence="2 3">
    <name type="scientific">Heterobasidion irregulare (strain TC 32-1)</name>
    <dbReference type="NCBI Taxonomy" id="747525"/>
    <lineage>
        <taxon>Eukaryota</taxon>
        <taxon>Fungi</taxon>
        <taxon>Dikarya</taxon>
        <taxon>Basidiomycota</taxon>
        <taxon>Agaricomycotina</taxon>
        <taxon>Agaricomycetes</taxon>
        <taxon>Russulales</taxon>
        <taxon>Bondarzewiaceae</taxon>
        <taxon>Heterobasidion</taxon>
        <taxon>Heterobasidion annosum species complex</taxon>
    </lineage>
</organism>
<dbReference type="EMBL" id="KI925459">
    <property type="protein sequence ID" value="ETW80986.1"/>
    <property type="molecule type" value="Genomic_DNA"/>
</dbReference>
<dbReference type="STRING" id="747525.W4K7E7"/>
<accession>W4K7E7</accession>
<evidence type="ECO:0000313" key="3">
    <source>
        <dbReference type="Proteomes" id="UP000030671"/>
    </source>
</evidence>
<feature type="region of interest" description="Disordered" evidence="1">
    <location>
        <begin position="243"/>
        <end position="438"/>
    </location>
</feature>
<dbReference type="eggNOG" id="ENOG502SRJB">
    <property type="taxonomic scope" value="Eukaryota"/>
</dbReference>
<feature type="compositionally biased region" description="Polar residues" evidence="1">
    <location>
        <begin position="243"/>
        <end position="256"/>
    </location>
</feature>
<feature type="compositionally biased region" description="Basic and acidic residues" evidence="1">
    <location>
        <begin position="1"/>
        <end position="13"/>
    </location>
</feature>
<feature type="region of interest" description="Disordered" evidence="1">
    <location>
        <begin position="1"/>
        <end position="53"/>
    </location>
</feature>
<keyword evidence="3" id="KW-1185">Reference proteome</keyword>
<dbReference type="OrthoDB" id="3270497at2759"/>
<feature type="compositionally biased region" description="Low complexity" evidence="1">
    <location>
        <begin position="17"/>
        <end position="50"/>
    </location>
</feature>
<dbReference type="GeneID" id="20675623"/>
<gene>
    <name evidence="2" type="ORF">HETIRDRAFT_445342</name>
</gene>
<dbReference type="AlphaFoldDB" id="W4K7E7"/>
<protein>
    <submittedName>
        <fullName evidence="2">Uncharacterized protein</fullName>
    </submittedName>
</protein>
<dbReference type="RefSeq" id="XP_009547671.1">
    <property type="nucleotide sequence ID" value="XM_009549376.1"/>
</dbReference>
<sequence length="549" mass="58944">MVKLSLWDKEKSPAEGTSFTPTFSSSSKRPRTAPAAPSSSSLPSLLRLGSDAPPQPELPPIITLKLSSPSFLDSVVHDGLSDNPLYVMETQDNTTKVRRSDPKGFINVARVRWRQDAKSSRKSRELVGIQVAFGKGQWKPAEEFLGYSYGSLLNYRKFYLPHHPHSMRWRRIRSIYYCTTANVKGPVAILEPAILTAPPQLKVFDPLHQPDATRPQRTHGGVPLSLLDFLLVTAMLLTTDSDEWTNVTRAPPNTSRDPPEEQAGPSRPSRYSQGSSLSLSSAGAPSTLIVPNTSPESAKAPAIERWRHTVPPLRTESPDILRPGSPNSPVRTSRASQSSESTDQLSTPASPGPMRPFSLHSPSSSMSQRQRYSSQPSSSGPLSTRELPVPPIPVGTQPRPDQPWLAGSESPGPTSAPTSYPYASMHGQSIRVSSSSSSLHMVGRSLPIVPMPTPPSAAEPPAQRPRPTKAPPNYLASAHDSAVEGAVVSMHGLTVQGAGEIARDPPPAYSAIDTRTAPAPAVTVTTTAAPLTLTAHPPLRAVNGDPDTE</sequence>
<dbReference type="HOGENOM" id="CLU_027900_0_0_1"/>